<reference evidence="3" key="2">
    <citation type="submission" date="2010-02" db="EMBL/GenBank/DDBJ databases">
        <authorList>
            <person name="Genoscope - CEA"/>
        </authorList>
    </citation>
    <scope>NUCLEOTIDE SEQUENCE</scope>
    <source>
        <strain evidence="3">CFBP2957</strain>
        <plasmid evidence="3">RCFBPv3_mp</plasmid>
    </source>
</reference>
<gene>
    <name evidence="3" type="ORF">RCFBP_mp20396</name>
</gene>
<dbReference type="SUPFAM" id="SSF56112">
    <property type="entry name" value="Protein kinase-like (PK-like)"/>
    <property type="match status" value="1"/>
</dbReference>
<geneLocation type="plasmid" evidence="3">
    <name>RCFBPv3_mp</name>
</geneLocation>
<dbReference type="EMBL" id="FP885907">
    <property type="protein sequence ID" value="CBJ53822.1"/>
    <property type="molecule type" value="Genomic_DNA"/>
</dbReference>
<dbReference type="InterPro" id="IPR011009">
    <property type="entry name" value="Kinase-like_dom_sf"/>
</dbReference>
<dbReference type="Pfam" id="PF01636">
    <property type="entry name" value="APH"/>
    <property type="match status" value="1"/>
</dbReference>
<dbReference type="InterPro" id="IPR052732">
    <property type="entry name" value="Cell-binding_unc_protein"/>
</dbReference>
<evidence type="ECO:0000256" key="1">
    <source>
        <dbReference type="SAM" id="MobiDB-lite"/>
    </source>
</evidence>
<name>D8P4I6_RALSL</name>
<dbReference type="PATRIC" id="fig|859656.5.peg.4211"/>
<dbReference type="PANTHER" id="PTHR43883:SF1">
    <property type="entry name" value="GLUCONOKINASE"/>
    <property type="match status" value="1"/>
</dbReference>
<dbReference type="InterPro" id="IPR027417">
    <property type="entry name" value="P-loop_NTPase"/>
</dbReference>
<proteinExistence type="predicted"/>
<dbReference type="SUPFAM" id="SSF52540">
    <property type="entry name" value="P-loop containing nucleoside triphosphate hydrolases"/>
    <property type="match status" value="1"/>
</dbReference>
<feature type="region of interest" description="Disordered" evidence="1">
    <location>
        <begin position="1"/>
        <end position="63"/>
    </location>
</feature>
<evidence type="ECO:0000313" key="3">
    <source>
        <dbReference type="EMBL" id="CBJ53822.1"/>
    </source>
</evidence>
<dbReference type="AlphaFoldDB" id="D8P4I6"/>
<dbReference type="Pfam" id="PF13671">
    <property type="entry name" value="AAA_33"/>
    <property type="match status" value="1"/>
</dbReference>
<accession>D8P4I6</accession>
<feature type="domain" description="Aminoglycoside phosphotransferase" evidence="2">
    <location>
        <begin position="173"/>
        <end position="337"/>
    </location>
</feature>
<dbReference type="InterPro" id="IPR002575">
    <property type="entry name" value="Aminoglycoside_PTrfase"/>
</dbReference>
<keyword evidence="3" id="KW-0614">Plasmid</keyword>
<protein>
    <recommendedName>
        <fullName evidence="2">Aminoglycoside phosphotransferase domain-containing protein</fullName>
    </recommendedName>
</protein>
<dbReference type="PANTHER" id="PTHR43883">
    <property type="entry name" value="SLR0207 PROTEIN"/>
    <property type="match status" value="1"/>
</dbReference>
<reference evidence="3" key="1">
    <citation type="journal article" date="2010" name="BMC Genomics">
        <title>Genomes of three tomato pathogens within the Ralstonia solanacearum species complex reveal significant evolutionary divergence.</title>
        <authorList>
            <person name="Remenant B."/>
            <person name="Coupat-Goutaland B."/>
            <person name="Guidot A."/>
            <person name="Cellier G."/>
            <person name="Wicker E."/>
            <person name="Allen C."/>
            <person name="Fegan M."/>
            <person name="Pruvost O."/>
            <person name="Elbaz M."/>
            <person name="Calteau A."/>
            <person name="Salvignol G."/>
            <person name="Mornico D."/>
            <person name="Mangenot S."/>
            <person name="Barbe V."/>
            <person name="Medigue C."/>
            <person name="Prior P."/>
        </authorList>
    </citation>
    <scope>NUCLEOTIDE SEQUENCE [LARGE SCALE GENOMIC DNA]</scope>
    <source>
        <strain evidence="3">CFBP2957</strain>
        <plasmid evidence="3">RCFBPv3_mp</plasmid>
    </source>
</reference>
<dbReference type="Gene3D" id="3.90.1200.10">
    <property type="match status" value="1"/>
</dbReference>
<sequence>MPRGRGFGQHPCGIRRVGPFGLQRQGPWPPAGGQDHRLQPGPRYAGTGGHHAARQPADAGAGQGLRVCGAAHAGRRPIAADAVGRPRHERGAPVSHPPRDTPQPRGASPAATGAEACPLVSALLDPAAYPHAAGPVDLIETHLSWVFLAGAFAYKVRKPVRLDFVDFSTLASRRADCEEELRLNRRLAPDLYLGVVAITRAEHANAVRVGGCGIPIEYAVRMRRFDQRNLLHAVVAEHRIAHRHIDTLAGMLADFHRAVPSADLSTDYGTPQSLRATLDACGQAAAELLPEPGPALALTAKLQACAGRLTRAFQSRRRRGHVRECHGDLHLGNVVLVGDTPMPFDSLEFSPALRWIDTINDVAFPFMDLLACARPDLAYRLLNRYLERSGDYAGLALLPFYASMRALVRARVLLERAHQLEGTAADATAVRAQAQALLGLSLQLVRGESARLVIMHGFSGSGKSTTAAALAEAAGMVCVRSDVERRRTRCDTATLRYAPSEIDRTYRRLRAICKLGLAAGLPMIADATFLAHRHRRWFRDLACRMRVPMTIVHCEADVPTLRSRILSRMREGSDASEAGLPVLEMQLRTQEPLTADELAHVTPAASAVAGASSGTRPALPA</sequence>
<dbReference type="Gene3D" id="3.40.50.300">
    <property type="entry name" value="P-loop containing nucleotide triphosphate hydrolases"/>
    <property type="match status" value="1"/>
</dbReference>
<evidence type="ECO:0000259" key="2">
    <source>
        <dbReference type="Pfam" id="PF01636"/>
    </source>
</evidence>
<organism evidence="3">
    <name type="scientific">Ralstonia solanacearum CFBP2957</name>
    <dbReference type="NCBI Taxonomy" id="859656"/>
    <lineage>
        <taxon>Bacteria</taxon>
        <taxon>Pseudomonadati</taxon>
        <taxon>Pseudomonadota</taxon>
        <taxon>Betaproteobacteria</taxon>
        <taxon>Burkholderiales</taxon>
        <taxon>Burkholderiaceae</taxon>
        <taxon>Ralstonia</taxon>
        <taxon>Ralstonia solanacearum species complex</taxon>
    </lineage>
</organism>
<feature type="region of interest" description="Disordered" evidence="1">
    <location>
        <begin position="77"/>
        <end position="112"/>
    </location>
</feature>